<dbReference type="InterPro" id="IPR040079">
    <property type="entry name" value="Glutathione_S-Trfase"/>
</dbReference>
<keyword evidence="7" id="KW-0643">Prostaglandin biosynthesis</keyword>
<comment type="subcellular location">
    <subcellularLocation>
        <location evidence="18">Endomembrane system</location>
        <topology evidence="18">Single-pass membrane protein</topology>
    </subcellularLocation>
</comment>
<dbReference type="InterPro" id="IPR004045">
    <property type="entry name" value="Glutathione_S-Trfase_N"/>
</dbReference>
<dbReference type="Pfam" id="PF13417">
    <property type="entry name" value="GST_N_3"/>
    <property type="match status" value="1"/>
</dbReference>
<keyword evidence="14" id="KW-0413">Isomerase</keyword>
<keyword evidence="10" id="KW-1133">Transmembrane helix</keyword>
<dbReference type="SUPFAM" id="SSF47616">
    <property type="entry name" value="GST C-terminal domain-like"/>
    <property type="match status" value="1"/>
</dbReference>
<evidence type="ECO:0000256" key="16">
    <source>
        <dbReference type="ARBA" id="ARBA00023931"/>
    </source>
</evidence>
<keyword evidence="5" id="KW-0644">Prostaglandin metabolism</keyword>
<keyword evidence="22" id="KW-1185">Reference proteome</keyword>
<dbReference type="GO" id="GO:0006633">
    <property type="term" value="P:fatty acid biosynthetic process"/>
    <property type="evidence" value="ECO:0007669"/>
    <property type="project" value="UniProtKB-KW"/>
</dbReference>
<dbReference type="Gene3D" id="1.20.1050.10">
    <property type="match status" value="1"/>
</dbReference>
<protein>
    <recommendedName>
        <fullName evidence="4">Prostaglandin E synthase 2</fullName>
        <ecNumber evidence="3">5.3.99.3</ecNumber>
    </recommendedName>
    <alternativeName>
        <fullName evidence="17">Microsomal prostaglandin E synthase 2</fullName>
    </alternativeName>
</protein>
<dbReference type="SFLD" id="SFLDS00019">
    <property type="entry name" value="Glutathione_Transferase_(cytos"/>
    <property type="match status" value="1"/>
</dbReference>
<keyword evidence="9" id="KW-0276">Fatty acid metabolism</keyword>
<dbReference type="EMBL" id="PYSW02000014">
    <property type="protein sequence ID" value="KAG2386906.1"/>
    <property type="molecule type" value="Genomic_DNA"/>
</dbReference>
<dbReference type="Proteomes" id="UP000816034">
    <property type="component" value="Unassembled WGS sequence"/>
</dbReference>
<feature type="region of interest" description="Disordered" evidence="19">
    <location>
        <begin position="60"/>
        <end position="83"/>
    </location>
</feature>
<dbReference type="GO" id="GO:0012505">
    <property type="term" value="C:endomembrane system"/>
    <property type="evidence" value="ECO:0007669"/>
    <property type="project" value="UniProtKB-SubCell"/>
</dbReference>
<evidence type="ECO:0000256" key="1">
    <source>
        <dbReference type="ARBA" id="ARBA00004702"/>
    </source>
</evidence>
<reference evidence="21 22" key="1">
    <citation type="journal article" date="2018" name="BMC Genomics">
        <title>The genome of Naegleria lovaniensis, the basis for a comparative approach to unravel pathogenicity factors of the human pathogenic amoeba N. fowleri.</title>
        <authorList>
            <person name="Liechti N."/>
            <person name="Schurch N."/>
            <person name="Bruggmann R."/>
            <person name="Wittwer M."/>
        </authorList>
    </citation>
    <scope>NUCLEOTIDE SEQUENCE [LARGE SCALE GENOMIC DNA]</scope>
    <source>
        <strain evidence="21 22">ATCC 30569</strain>
    </source>
</reference>
<dbReference type="GO" id="GO:0050220">
    <property type="term" value="F:prostaglandin-E synthase activity"/>
    <property type="evidence" value="ECO:0007669"/>
    <property type="project" value="UniProtKB-EC"/>
</dbReference>
<dbReference type="PANTHER" id="PTHR12782:SF5">
    <property type="entry name" value="PROSTAGLANDIN E SYNTHASE 2"/>
    <property type="match status" value="1"/>
</dbReference>
<dbReference type="InterPro" id="IPR034334">
    <property type="entry name" value="PGES2"/>
</dbReference>
<dbReference type="InterPro" id="IPR036282">
    <property type="entry name" value="Glutathione-S-Trfase_C_sf"/>
</dbReference>
<evidence type="ECO:0000313" key="22">
    <source>
        <dbReference type="Proteomes" id="UP000816034"/>
    </source>
</evidence>
<evidence type="ECO:0000256" key="6">
    <source>
        <dbReference type="ARBA" id="ARBA00022516"/>
    </source>
</evidence>
<evidence type="ECO:0000256" key="8">
    <source>
        <dbReference type="ARBA" id="ARBA00022692"/>
    </source>
</evidence>
<keyword evidence="8" id="KW-0812">Transmembrane</keyword>
<comment type="catalytic activity">
    <reaction evidence="15">
        <text>prostaglandin H2 = (12S)-hydroxy-(5Z,8E,10E)-heptadecatrienoate + malonaldehyde</text>
        <dbReference type="Rhea" id="RHEA:48644"/>
        <dbReference type="ChEBI" id="CHEBI:57405"/>
        <dbReference type="ChEBI" id="CHEBI:90694"/>
        <dbReference type="ChEBI" id="CHEBI:566274"/>
    </reaction>
    <physiologicalReaction direction="left-to-right" evidence="15">
        <dbReference type="Rhea" id="RHEA:48645"/>
    </physiologicalReaction>
</comment>
<evidence type="ECO:0000256" key="11">
    <source>
        <dbReference type="ARBA" id="ARBA00023098"/>
    </source>
</evidence>
<comment type="pathway">
    <text evidence="1">Lipid metabolism; prostaglandin biosynthesis.</text>
</comment>
<dbReference type="GO" id="GO:0005739">
    <property type="term" value="C:mitochondrion"/>
    <property type="evidence" value="ECO:0007669"/>
    <property type="project" value="TreeGrafter"/>
</dbReference>
<evidence type="ECO:0000256" key="10">
    <source>
        <dbReference type="ARBA" id="ARBA00022989"/>
    </source>
</evidence>
<dbReference type="InterPro" id="IPR034335">
    <property type="entry name" value="PGES2_C"/>
</dbReference>
<dbReference type="GeneID" id="68094397"/>
<evidence type="ECO:0000256" key="2">
    <source>
        <dbReference type="ARBA" id="ARBA00007409"/>
    </source>
</evidence>
<gene>
    <name evidence="21" type="ORF">C9374_001941</name>
</gene>
<dbReference type="InterPro" id="IPR036249">
    <property type="entry name" value="Thioredoxin-like_sf"/>
</dbReference>
<dbReference type="PROSITE" id="PS50404">
    <property type="entry name" value="GST_NTER"/>
    <property type="match status" value="1"/>
</dbReference>
<feature type="compositionally biased region" description="Basic and acidic residues" evidence="19">
    <location>
        <begin position="73"/>
        <end position="82"/>
    </location>
</feature>
<dbReference type="RefSeq" id="XP_044550898.1">
    <property type="nucleotide sequence ID" value="XM_044691304.1"/>
</dbReference>
<evidence type="ECO:0000256" key="17">
    <source>
        <dbReference type="ARBA" id="ARBA00031041"/>
    </source>
</evidence>
<dbReference type="Gene3D" id="3.40.30.10">
    <property type="entry name" value="Glutaredoxin"/>
    <property type="match status" value="1"/>
</dbReference>
<dbReference type="CDD" id="cd03197">
    <property type="entry name" value="GST_C_mPGES2"/>
    <property type="match status" value="1"/>
</dbReference>
<keyword evidence="11" id="KW-0443">Lipid metabolism</keyword>
<dbReference type="PROSITE" id="PS51354">
    <property type="entry name" value="GLUTAREDOXIN_2"/>
    <property type="match status" value="1"/>
</dbReference>
<comment type="catalytic activity">
    <reaction evidence="16">
        <text>prostaglandin H2 = prostaglandin E2</text>
        <dbReference type="Rhea" id="RHEA:12893"/>
        <dbReference type="ChEBI" id="CHEBI:57405"/>
        <dbReference type="ChEBI" id="CHEBI:606564"/>
        <dbReference type="EC" id="5.3.99.3"/>
    </reaction>
    <physiologicalReaction direction="left-to-right" evidence="16">
        <dbReference type="Rhea" id="RHEA:12894"/>
    </physiologicalReaction>
</comment>
<evidence type="ECO:0000256" key="12">
    <source>
        <dbReference type="ARBA" id="ARBA00023136"/>
    </source>
</evidence>
<evidence type="ECO:0000256" key="7">
    <source>
        <dbReference type="ARBA" id="ARBA00022585"/>
    </source>
</evidence>
<evidence type="ECO:0000256" key="9">
    <source>
        <dbReference type="ARBA" id="ARBA00022832"/>
    </source>
</evidence>
<proteinExistence type="inferred from homology"/>
<keyword evidence="12" id="KW-0472">Membrane</keyword>
<accession>A0AA88KMV4</accession>
<name>A0AA88KMV4_NAELO</name>
<dbReference type="SFLD" id="SFLDG01182">
    <property type="entry name" value="Prostaglandin_E_synthase_like"/>
    <property type="match status" value="1"/>
</dbReference>
<evidence type="ECO:0000256" key="15">
    <source>
        <dbReference type="ARBA" id="ARBA00023930"/>
    </source>
</evidence>
<evidence type="ECO:0000256" key="3">
    <source>
        <dbReference type="ARBA" id="ARBA00012203"/>
    </source>
</evidence>
<evidence type="ECO:0000256" key="4">
    <source>
        <dbReference type="ARBA" id="ARBA00019474"/>
    </source>
</evidence>
<feature type="domain" description="GST N-terminal" evidence="20">
    <location>
        <begin position="159"/>
        <end position="239"/>
    </location>
</feature>
<dbReference type="PANTHER" id="PTHR12782">
    <property type="entry name" value="MICROSOMAL PROSTAGLANDIN E SYNTHASE-2"/>
    <property type="match status" value="1"/>
</dbReference>
<evidence type="ECO:0000313" key="21">
    <source>
        <dbReference type="EMBL" id="KAG2386906.1"/>
    </source>
</evidence>
<evidence type="ECO:0000256" key="18">
    <source>
        <dbReference type="ARBA" id="ARBA00037847"/>
    </source>
</evidence>
<dbReference type="SUPFAM" id="SSF52833">
    <property type="entry name" value="Thioredoxin-like"/>
    <property type="match status" value="1"/>
</dbReference>
<comment type="caution">
    <text evidence="21">The sequence shown here is derived from an EMBL/GenBank/DDBJ whole genome shotgun (WGS) entry which is preliminary data.</text>
</comment>
<evidence type="ECO:0000256" key="14">
    <source>
        <dbReference type="ARBA" id="ARBA00023235"/>
    </source>
</evidence>
<comment type="similarity">
    <text evidence="2">Belongs to the GST superfamily.</text>
</comment>
<keyword evidence="6" id="KW-0444">Lipid biosynthesis</keyword>
<dbReference type="AlphaFoldDB" id="A0AA88KMV4"/>
<evidence type="ECO:0000256" key="19">
    <source>
        <dbReference type="SAM" id="MobiDB-lite"/>
    </source>
</evidence>
<organism evidence="21 22">
    <name type="scientific">Naegleria lovaniensis</name>
    <name type="common">Amoeba</name>
    <dbReference type="NCBI Taxonomy" id="51637"/>
    <lineage>
        <taxon>Eukaryota</taxon>
        <taxon>Discoba</taxon>
        <taxon>Heterolobosea</taxon>
        <taxon>Tetramitia</taxon>
        <taxon>Eutetramitia</taxon>
        <taxon>Vahlkampfiidae</taxon>
        <taxon>Naegleria</taxon>
    </lineage>
</organism>
<dbReference type="EC" id="5.3.99.3" evidence="3"/>
<dbReference type="SFLD" id="SFLDG01203">
    <property type="entry name" value="Prostaglandin_E_synthase_like1"/>
    <property type="match status" value="1"/>
</dbReference>
<keyword evidence="13" id="KW-0275">Fatty acid biosynthesis</keyword>
<evidence type="ECO:0000256" key="5">
    <source>
        <dbReference type="ARBA" id="ARBA00022501"/>
    </source>
</evidence>
<evidence type="ECO:0000256" key="13">
    <source>
        <dbReference type="ARBA" id="ARBA00023160"/>
    </source>
</evidence>
<evidence type="ECO:0000259" key="20">
    <source>
        <dbReference type="PROSITE" id="PS50404"/>
    </source>
</evidence>
<sequence length="399" mass="45097">MSILKRSLCSWSSKALNVANRSVTGTHRNLTSSVMMAMNQSSLNFGVFTTYNNHRREFSINHHQRLLPPTTPQEDKSSDKSKQGNTKIKALVVILAGAASILVASSMLADDVKAEEQATAEIGNPQSTVRDEESKNRYEIEDGINILREILKGKDKSQYSITLYQYQVCPFCCKVRAFLDYNEIPYKIVEVNPLFKSEIKFSKDYKKVPIVVVEGLLNNQLNDSSRIITHLNDVVDTSGKMNTADVVKWRKWVDDTFVHTLAPNIYRSNEEAVEAFEYISEQNGFGWWQKQAVLYGGSFTMYAVAKRLKKKYGIDNEREAIYACGKKWVNEALDSSKGPFHGGNEPDLADLAVYGILSSIEGLRTFNDLSKEVPQIGVWYHTMKNVVNSHKQNKQNKAN</sequence>